<evidence type="ECO:0000313" key="5">
    <source>
        <dbReference type="Proteomes" id="UP000192997"/>
    </source>
</evidence>
<feature type="domain" description="Carrier" evidence="3">
    <location>
        <begin position="8"/>
        <end position="85"/>
    </location>
</feature>
<comment type="caution">
    <text evidence="4">The sequence shown here is derived from an EMBL/GenBank/DDBJ whole genome shotgun (WGS) entry which is preliminary data.</text>
</comment>
<keyword evidence="2" id="KW-0597">Phosphoprotein</keyword>
<sequence>MSQITKLNSAGDIEHWLVNNIAFILGVNPEEIDIQQPLDSYGLDSQQAMILASKAEKILGFKLSLMYLWYYPTIQQLAQRLAQELENSSSEILQI</sequence>
<protein>
    <submittedName>
        <fullName evidence="4">Polyketide synthase</fullName>
    </submittedName>
</protein>
<dbReference type="SMART" id="SM00823">
    <property type="entry name" value="PKS_PP"/>
    <property type="match status" value="1"/>
</dbReference>
<evidence type="ECO:0000313" key="4">
    <source>
        <dbReference type="EMBL" id="OSO92859.1"/>
    </source>
</evidence>
<dbReference type="Proteomes" id="UP000192997">
    <property type="component" value="Unassembled WGS sequence"/>
</dbReference>
<dbReference type="InterPro" id="IPR036736">
    <property type="entry name" value="ACP-like_sf"/>
</dbReference>
<dbReference type="Pfam" id="PF00550">
    <property type="entry name" value="PP-binding"/>
    <property type="match status" value="1"/>
</dbReference>
<name>A0A1X4G8B8_9CYAN</name>
<dbReference type="AlphaFoldDB" id="A0A1X4G8B8"/>
<evidence type="ECO:0000259" key="3">
    <source>
        <dbReference type="PROSITE" id="PS50075"/>
    </source>
</evidence>
<dbReference type="InterPro" id="IPR009081">
    <property type="entry name" value="PP-bd_ACP"/>
</dbReference>
<accession>A0A1X4G8B8</accession>
<proteinExistence type="predicted"/>
<evidence type="ECO:0000256" key="1">
    <source>
        <dbReference type="ARBA" id="ARBA00022450"/>
    </source>
</evidence>
<reference evidence="5" key="1">
    <citation type="submission" date="2017-04" db="EMBL/GenBank/DDBJ databases">
        <authorList>
            <person name="Abreu V.A."/>
            <person name="Popin R.V."/>
            <person name="Rigonato J."/>
            <person name="Andreote A.P."/>
            <person name="Schaker P.C."/>
            <person name="Hoff-Risseti C."/>
            <person name="Alvarenga D.O."/>
            <person name="Varani A.M."/>
            <person name="Fiore M.F."/>
        </authorList>
    </citation>
    <scope>NUCLEOTIDE SEQUENCE [LARGE SCALE GENOMIC DNA]</scope>
    <source>
        <strain evidence="5">CENA303</strain>
    </source>
</reference>
<dbReference type="GO" id="GO:0031177">
    <property type="term" value="F:phosphopantetheine binding"/>
    <property type="evidence" value="ECO:0007669"/>
    <property type="project" value="InterPro"/>
</dbReference>
<dbReference type="EMBL" id="NBYN01000031">
    <property type="protein sequence ID" value="OSO92859.1"/>
    <property type="molecule type" value="Genomic_DNA"/>
</dbReference>
<gene>
    <name evidence="4" type="ORF">B7O87_06305</name>
</gene>
<dbReference type="SUPFAM" id="SSF47336">
    <property type="entry name" value="ACP-like"/>
    <property type="match status" value="1"/>
</dbReference>
<dbReference type="InterPro" id="IPR020806">
    <property type="entry name" value="PKS_PP-bd"/>
</dbReference>
<organism evidence="4 5">
    <name type="scientific">Cylindrospermopsis raciborskii CENA303</name>
    <dbReference type="NCBI Taxonomy" id="1170769"/>
    <lineage>
        <taxon>Bacteria</taxon>
        <taxon>Bacillati</taxon>
        <taxon>Cyanobacteriota</taxon>
        <taxon>Cyanophyceae</taxon>
        <taxon>Nostocales</taxon>
        <taxon>Aphanizomenonaceae</taxon>
        <taxon>Cylindrospermopsis</taxon>
    </lineage>
</organism>
<evidence type="ECO:0000256" key="2">
    <source>
        <dbReference type="ARBA" id="ARBA00022553"/>
    </source>
</evidence>
<keyword evidence="1" id="KW-0596">Phosphopantetheine</keyword>
<dbReference type="RefSeq" id="WP_009341464.1">
    <property type="nucleotide sequence ID" value="NZ_NBYN01000031.1"/>
</dbReference>
<dbReference type="PROSITE" id="PS50075">
    <property type="entry name" value="CARRIER"/>
    <property type="match status" value="1"/>
</dbReference>
<dbReference type="Gene3D" id="1.10.1200.10">
    <property type="entry name" value="ACP-like"/>
    <property type="match status" value="1"/>
</dbReference>